<reference evidence="1" key="1">
    <citation type="submission" date="2021-08" db="EMBL/GenBank/DDBJ databases">
        <title>Genome of a novel bacterium of the phylum Verrucomicrobia, Oleiharenicola sp. KSB-15.</title>
        <authorList>
            <person name="Chung J.-H."/>
            <person name="Ahn J.-H."/>
            <person name="Yoon Y."/>
            <person name="Kim D.-Y."/>
            <person name="An S.-H."/>
            <person name="Park I."/>
            <person name="Yeon J."/>
        </authorList>
    </citation>
    <scope>NUCLEOTIDE SEQUENCE</scope>
    <source>
        <strain evidence="1">KSB-15</strain>
    </source>
</reference>
<accession>A0A8F9XFL6</accession>
<evidence type="ECO:0000313" key="2">
    <source>
        <dbReference type="Proteomes" id="UP000825051"/>
    </source>
</evidence>
<organism evidence="1 2">
    <name type="scientific">Horticoccus luteus</name>
    <dbReference type="NCBI Taxonomy" id="2862869"/>
    <lineage>
        <taxon>Bacteria</taxon>
        <taxon>Pseudomonadati</taxon>
        <taxon>Verrucomicrobiota</taxon>
        <taxon>Opitutia</taxon>
        <taxon>Opitutales</taxon>
        <taxon>Opitutaceae</taxon>
        <taxon>Horticoccus</taxon>
    </lineage>
</organism>
<dbReference type="Proteomes" id="UP000825051">
    <property type="component" value="Chromosome"/>
</dbReference>
<keyword evidence="2" id="KW-1185">Reference proteome</keyword>
<dbReference type="KEGG" id="ole:K0B96_13095"/>
<gene>
    <name evidence="1" type="ORF">K0B96_13095</name>
</gene>
<dbReference type="EMBL" id="CP080507">
    <property type="protein sequence ID" value="QYM78232.1"/>
    <property type="molecule type" value="Genomic_DNA"/>
</dbReference>
<evidence type="ECO:0000313" key="1">
    <source>
        <dbReference type="EMBL" id="QYM78232.1"/>
    </source>
</evidence>
<protein>
    <submittedName>
        <fullName evidence="1">Uncharacterized protein</fullName>
    </submittedName>
</protein>
<dbReference type="RefSeq" id="WP_220161336.1">
    <property type="nucleotide sequence ID" value="NZ_CP080507.1"/>
</dbReference>
<name>A0A8F9XFL6_9BACT</name>
<dbReference type="AlphaFoldDB" id="A0A8F9XFL6"/>
<sequence length="128" mass="13444">MPRLRYFTSLILLTLWLPVRLHCGWEAAGLPETFACASEHHADANPMADACDTVEGAALRTHAVVLAAPAPALLPAPLGLLACLLAATPLVAPPAGVSEFTAAPEELGRRWCFLARTAPSPRAPSLLS</sequence>
<proteinExistence type="predicted"/>